<dbReference type="HAMAP" id="MF_00735">
    <property type="entry name" value="Methyltr_PrmA"/>
    <property type="match status" value="1"/>
</dbReference>
<comment type="function">
    <text evidence="6">Methylates ribosomal protein L11.</text>
</comment>
<keyword evidence="2 6" id="KW-0963">Cytoplasm</keyword>
<sequence>MNWTRFTIHTTTEAEDLVCAMLQDLGISGIEIVDSLPVEDGDRQGGVFEELQPDLPQDDGTSRICFYVEEGTDTGELLESVRLGLDDLRAFTDIGEGTITSDETREEDWINNWKQYFSSFTVGNLYIKPTWEETEEIHRDKLMIEIDPGVSFGTGKHETTQLCLLQMQKYLKKGDLLLDVGCGSGILSISALKMGAAHVTGTDIDPDCIGSTRENMETNRLDLSLGDFYVGNLTTDRDLQETVGRERYDVVVANILADIIIPMATAIAAAMKPGAVFIASGIIDFKTPEVRRAIKSAGLRILEENTMGEWASITAEKE</sequence>
<comment type="catalytic activity">
    <reaction evidence="6">
        <text>L-lysyl-[protein] + 3 S-adenosyl-L-methionine = N(6),N(6),N(6)-trimethyl-L-lysyl-[protein] + 3 S-adenosyl-L-homocysteine + 3 H(+)</text>
        <dbReference type="Rhea" id="RHEA:54192"/>
        <dbReference type="Rhea" id="RHEA-COMP:9752"/>
        <dbReference type="Rhea" id="RHEA-COMP:13826"/>
        <dbReference type="ChEBI" id="CHEBI:15378"/>
        <dbReference type="ChEBI" id="CHEBI:29969"/>
        <dbReference type="ChEBI" id="CHEBI:57856"/>
        <dbReference type="ChEBI" id="CHEBI:59789"/>
        <dbReference type="ChEBI" id="CHEBI:61961"/>
    </reaction>
</comment>
<evidence type="ECO:0000256" key="3">
    <source>
        <dbReference type="ARBA" id="ARBA00022603"/>
    </source>
</evidence>
<keyword evidence="7" id="KW-0687">Ribonucleoprotein</keyword>
<accession>A0A9D1EB61</accession>
<dbReference type="Pfam" id="PF06325">
    <property type="entry name" value="PrmA"/>
    <property type="match status" value="1"/>
</dbReference>
<evidence type="ECO:0000256" key="4">
    <source>
        <dbReference type="ARBA" id="ARBA00022679"/>
    </source>
</evidence>
<reference evidence="7" key="2">
    <citation type="journal article" date="2021" name="PeerJ">
        <title>Extensive microbial diversity within the chicken gut microbiome revealed by metagenomics and culture.</title>
        <authorList>
            <person name="Gilroy R."/>
            <person name="Ravi A."/>
            <person name="Getino M."/>
            <person name="Pursley I."/>
            <person name="Horton D.L."/>
            <person name="Alikhan N.F."/>
            <person name="Baker D."/>
            <person name="Gharbi K."/>
            <person name="Hall N."/>
            <person name="Watson M."/>
            <person name="Adriaenssens E.M."/>
            <person name="Foster-Nyarko E."/>
            <person name="Jarju S."/>
            <person name="Secka A."/>
            <person name="Antonio M."/>
            <person name="Oren A."/>
            <person name="Chaudhuri R.R."/>
            <person name="La Ragione R."/>
            <person name="Hildebrand F."/>
            <person name="Pallen M.J."/>
        </authorList>
    </citation>
    <scope>NUCLEOTIDE SEQUENCE</scope>
    <source>
        <strain evidence="7">ChiSjej5B23-6657</strain>
    </source>
</reference>
<dbReference type="InterPro" id="IPR050078">
    <property type="entry name" value="Ribosomal_L11_MeTrfase_PrmA"/>
</dbReference>
<evidence type="ECO:0000256" key="2">
    <source>
        <dbReference type="ARBA" id="ARBA00022490"/>
    </source>
</evidence>
<dbReference type="EC" id="2.1.1.-" evidence="6"/>
<dbReference type="Gene3D" id="3.40.50.150">
    <property type="entry name" value="Vaccinia Virus protein VP39"/>
    <property type="match status" value="1"/>
</dbReference>
<feature type="binding site" evidence="6">
    <location>
        <position position="160"/>
    </location>
    <ligand>
        <name>S-adenosyl-L-methionine</name>
        <dbReference type="ChEBI" id="CHEBI:59789"/>
    </ligand>
</feature>
<dbReference type="InterPro" id="IPR004498">
    <property type="entry name" value="Ribosomal_PrmA_MeTrfase"/>
</dbReference>
<dbReference type="NCBIfam" id="TIGR00406">
    <property type="entry name" value="prmA"/>
    <property type="match status" value="1"/>
</dbReference>
<evidence type="ECO:0000256" key="6">
    <source>
        <dbReference type="HAMAP-Rule" id="MF_00735"/>
    </source>
</evidence>
<dbReference type="GO" id="GO:0005840">
    <property type="term" value="C:ribosome"/>
    <property type="evidence" value="ECO:0007669"/>
    <property type="project" value="UniProtKB-KW"/>
</dbReference>
<keyword evidence="3 6" id="KW-0489">Methyltransferase</keyword>
<evidence type="ECO:0000313" key="7">
    <source>
        <dbReference type="EMBL" id="HIR71722.1"/>
    </source>
</evidence>
<name>A0A9D1EB61_9FIRM</name>
<comment type="caution">
    <text evidence="7">The sequence shown here is derived from an EMBL/GenBank/DDBJ whole genome shotgun (WGS) entry which is preliminary data.</text>
</comment>
<feature type="binding site" evidence="6">
    <location>
        <position position="203"/>
    </location>
    <ligand>
        <name>S-adenosyl-L-methionine</name>
        <dbReference type="ChEBI" id="CHEBI:59789"/>
    </ligand>
</feature>
<dbReference type="SUPFAM" id="SSF53335">
    <property type="entry name" value="S-adenosyl-L-methionine-dependent methyltransferases"/>
    <property type="match status" value="1"/>
</dbReference>
<dbReference type="InterPro" id="IPR029063">
    <property type="entry name" value="SAM-dependent_MTases_sf"/>
</dbReference>
<organism evidence="7 8">
    <name type="scientific">Candidatus Pullilachnospira gallistercoris</name>
    <dbReference type="NCBI Taxonomy" id="2840911"/>
    <lineage>
        <taxon>Bacteria</taxon>
        <taxon>Bacillati</taxon>
        <taxon>Bacillota</taxon>
        <taxon>Clostridia</taxon>
        <taxon>Lachnospirales</taxon>
        <taxon>Lachnospiraceae</taxon>
        <taxon>Lachnospiraceae incertae sedis</taxon>
        <taxon>Candidatus Pullilachnospira</taxon>
    </lineage>
</organism>
<dbReference type="Proteomes" id="UP000823912">
    <property type="component" value="Unassembled WGS sequence"/>
</dbReference>
<dbReference type="GO" id="GO:0032259">
    <property type="term" value="P:methylation"/>
    <property type="evidence" value="ECO:0007669"/>
    <property type="project" value="UniProtKB-KW"/>
</dbReference>
<dbReference type="PANTHER" id="PTHR43648:SF1">
    <property type="entry name" value="ELECTRON TRANSFER FLAVOPROTEIN BETA SUBUNIT LYSINE METHYLTRANSFERASE"/>
    <property type="match status" value="1"/>
</dbReference>
<proteinExistence type="inferred from homology"/>
<dbReference type="PANTHER" id="PTHR43648">
    <property type="entry name" value="ELECTRON TRANSFER FLAVOPROTEIN BETA SUBUNIT LYSINE METHYLTRANSFERASE"/>
    <property type="match status" value="1"/>
</dbReference>
<reference evidence="7" key="1">
    <citation type="submission" date="2020-10" db="EMBL/GenBank/DDBJ databases">
        <authorList>
            <person name="Gilroy R."/>
        </authorList>
    </citation>
    <scope>NUCLEOTIDE SEQUENCE</scope>
    <source>
        <strain evidence="7">ChiSjej5B23-6657</strain>
    </source>
</reference>
<evidence type="ECO:0000256" key="5">
    <source>
        <dbReference type="ARBA" id="ARBA00022691"/>
    </source>
</evidence>
<evidence type="ECO:0000313" key="8">
    <source>
        <dbReference type="Proteomes" id="UP000823912"/>
    </source>
</evidence>
<protein>
    <recommendedName>
        <fullName evidence="6">Ribosomal protein L11 methyltransferase</fullName>
        <shortName evidence="6">L11 Mtase</shortName>
        <ecNumber evidence="6">2.1.1.-</ecNumber>
    </recommendedName>
</protein>
<keyword evidence="7" id="KW-0689">Ribosomal protein</keyword>
<dbReference type="CDD" id="cd02440">
    <property type="entry name" value="AdoMet_MTases"/>
    <property type="match status" value="1"/>
</dbReference>
<dbReference type="PIRSF" id="PIRSF000401">
    <property type="entry name" value="RPL11_MTase"/>
    <property type="match status" value="1"/>
</dbReference>
<comment type="similarity">
    <text evidence="1 6">Belongs to the methyltransferase superfamily. PrmA family.</text>
</comment>
<feature type="binding site" evidence="6">
    <location>
        <position position="181"/>
    </location>
    <ligand>
        <name>S-adenosyl-L-methionine</name>
        <dbReference type="ChEBI" id="CHEBI:59789"/>
    </ligand>
</feature>
<dbReference type="GO" id="GO:0008276">
    <property type="term" value="F:protein methyltransferase activity"/>
    <property type="evidence" value="ECO:0007669"/>
    <property type="project" value="UniProtKB-UniRule"/>
</dbReference>
<dbReference type="AlphaFoldDB" id="A0A9D1EB61"/>
<dbReference type="GO" id="GO:0005737">
    <property type="term" value="C:cytoplasm"/>
    <property type="evidence" value="ECO:0007669"/>
    <property type="project" value="UniProtKB-SubCell"/>
</dbReference>
<evidence type="ECO:0000256" key="1">
    <source>
        <dbReference type="ARBA" id="ARBA00009741"/>
    </source>
</evidence>
<dbReference type="EMBL" id="DVHM01000183">
    <property type="protein sequence ID" value="HIR71722.1"/>
    <property type="molecule type" value="Genomic_DNA"/>
</dbReference>
<gene>
    <name evidence="6 7" type="primary">prmA</name>
    <name evidence="7" type="ORF">IAA55_10660</name>
</gene>
<keyword evidence="4 6" id="KW-0808">Transferase</keyword>
<feature type="binding site" evidence="6">
    <location>
        <position position="254"/>
    </location>
    <ligand>
        <name>S-adenosyl-L-methionine</name>
        <dbReference type="ChEBI" id="CHEBI:59789"/>
    </ligand>
</feature>
<comment type="subcellular location">
    <subcellularLocation>
        <location evidence="6">Cytoplasm</location>
    </subcellularLocation>
</comment>
<keyword evidence="5 6" id="KW-0949">S-adenosyl-L-methionine</keyword>